<keyword evidence="2" id="KW-0560">Oxidoreductase</keyword>
<accession>A0A1E5USE3</accession>
<keyword evidence="6" id="KW-1185">Reference proteome</keyword>
<dbReference type="AlphaFoldDB" id="A0A1E5USE3"/>
<evidence type="ECO:0000256" key="3">
    <source>
        <dbReference type="SAM" id="MobiDB-lite"/>
    </source>
</evidence>
<dbReference type="PROSITE" id="PS00063">
    <property type="entry name" value="ALDOKETO_REDUCTASE_3"/>
    <property type="match status" value="1"/>
</dbReference>
<dbReference type="PROSITE" id="PS00062">
    <property type="entry name" value="ALDOKETO_REDUCTASE_2"/>
    <property type="match status" value="2"/>
</dbReference>
<dbReference type="FunFam" id="3.20.20.100:FF:000014">
    <property type="entry name" value="NAD(P)-linked oxidoreductase superfamily protein"/>
    <property type="match status" value="1"/>
</dbReference>
<name>A0A1E5USE3_9POAL</name>
<dbReference type="GO" id="GO:0019290">
    <property type="term" value="P:siderophore biosynthetic process"/>
    <property type="evidence" value="ECO:0007669"/>
    <property type="project" value="UniProtKB-ARBA"/>
</dbReference>
<reference evidence="5 6" key="1">
    <citation type="submission" date="2016-09" db="EMBL/GenBank/DDBJ databases">
        <title>The draft genome of Dichanthelium oligosanthes: A C3 panicoid grass species.</title>
        <authorList>
            <person name="Studer A.J."/>
            <person name="Schnable J.C."/>
            <person name="Brutnell T.P."/>
        </authorList>
    </citation>
    <scope>NUCLEOTIDE SEQUENCE [LARGE SCALE GENOMIC DNA]</scope>
    <source>
        <strain evidence="6">cv. Kellogg 1175</strain>
        <tissue evidence="5">Leaf</tissue>
    </source>
</reference>
<evidence type="ECO:0000256" key="1">
    <source>
        <dbReference type="ARBA" id="ARBA00007905"/>
    </source>
</evidence>
<dbReference type="PANTHER" id="PTHR11732">
    <property type="entry name" value="ALDO/KETO REDUCTASE"/>
    <property type="match status" value="1"/>
</dbReference>
<evidence type="ECO:0000313" key="5">
    <source>
        <dbReference type="EMBL" id="OEL15822.1"/>
    </source>
</evidence>
<dbReference type="InterPro" id="IPR036812">
    <property type="entry name" value="NAD(P)_OxRdtase_dom_sf"/>
</dbReference>
<feature type="domain" description="NADP-dependent oxidoreductase" evidence="4">
    <location>
        <begin position="445"/>
        <end position="612"/>
    </location>
</feature>
<protein>
    <submittedName>
        <fullName evidence="5">Non-functional NADPH-dependent codeinone reductase 2</fullName>
    </submittedName>
</protein>
<gene>
    <name evidence="5" type="ORF">BAE44_0023159</name>
</gene>
<dbReference type="GO" id="GO:0033707">
    <property type="term" value="F:3''-deamino-3''-oxonicotianamine reductase activity"/>
    <property type="evidence" value="ECO:0007669"/>
    <property type="project" value="UniProtKB-ARBA"/>
</dbReference>
<sequence length="625" mass="68635">MPLPTGRAGTGCPKIQEFLAGSAAGRPVPAVGLGTASFPFVEEDVRAAVLAALELGYRHLDTASLYRSERAVGEAVAEAARRGMVASREEVSVTTKVWCSQCHPDLVLPSLRESLQNLQMEYVDLYLVHWPVAAKPGRPQFPIKREDIVPMDLSGVWRAMEECHRLGLARMIGVSNFTTKKLQELLAIAEIPPAVNQVEMNPVWQQKKLIEFCKDKGIHVTAYSPLGGQSMSNAVLQSEVLEEIAKARGKSVAQISLRWIYEQGASMVVKSLKRERLMENMEIFDWELSDEDRFKISQILQHKRVSVLGMLSPEGASSVDLDELDIVEICEPVRSKPRRQETNIHFICPLPLKKKIKTKSPVHCLGLTARAPLFCTAPRRNCSGRNGVEGNDDDSGSRAGGGAAVGHREADAGGRHGHGSIPPGARGHQERGAGGHRGGLPPLHTAAMYGTEKPLGDAAAEAVRRGLLTSREEVFVTSKLWCTQCHPDLVLPALRETLRNLEMEYLDLYLIHWPISMKPVPPSFPAKKEDAVPFDVEGVWRAMEECQRLGLAKAIGVSNFTTRHLEKVLAVATIPSAVNQVELNPVWQQRTLRGYCAEKGIHIVAYSPLGGQNWDGQGNTVLESE</sequence>
<comment type="caution">
    <text evidence="5">The sequence shown here is derived from an EMBL/GenBank/DDBJ whole genome shotgun (WGS) entry which is preliminary data.</text>
</comment>
<dbReference type="InterPro" id="IPR020471">
    <property type="entry name" value="AKR"/>
</dbReference>
<dbReference type="CDD" id="cd19124">
    <property type="entry name" value="AKR_AKR4A_4B"/>
    <property type="match status" value="1"/>
</dbReference>
<feature type="domain" description="NADP-dependent oxidoreductase" evidence="4">
    <location>
        <begin position="31"/>
        <end position="299"/>
    </location>
</feature>
<comment type="similarity">
    <text evidence="1">Belongs to the aldo/keto reductase family.</text>
</comment>
<dbReference type="EMBL" id="LWDX02065360">
    <property type="protein sequence ID" value="OEL15822.1"/>
    <property type="molecule type" value="Genomic_DNA"/>
</dbReference>
<proteinExistence type="inferred from homology"/>
<dbReference type="GO" id="GO:1990641">
    <property type="term" value="P:response to iron ion starvation"/>
    <property type="evidence" value="ECO:0007669"/>
    <property type="project" value="UniProtKB-ARBA"/>
</dbReference>
<dbReference type="Proteomes" id="UP000095767">
    <property type="component" value="Unassembled WGS sequence"/>
</dbReference>
<dbReference type="InterPro" id="IPR023210">
    <property type="entry name" value="NADP_OxRdtase_dom"/>
</dbReference>
<feature type="region of interest" description="Disordered" evidence="3">
    <location>
        <begin position="381"/>
        <end position="438"/>
    </location>
</feature>
<evidence type="ECO:0000313" key="6">
    <source>
        <dbReference type="Proteomes" id="UP000095767"/>
    </source>
</evidence>
<dbReference type="Gene3D" id="3.20.20.100">
    <property type="entry name" value="NADP-dependent oxidoreductase domain"/>
    <property type="match status" value="2"/>
</dbReference>
<organism evidence="5 6">
    <name type="scientific">Dichanthelium oligosanthes</name>
    <dbReference type="NCBI Taxonomy" id="888268"/>
    <lineage>
        <taxon>Eukaryota</taxon>
        <taxon>Viridiplantae</taxon>
        <taxon>Streptophyta</taxon>
        <taxon>Embryophyta</taxon>
        <taxon>Tracheophyta</taxon>
        <taxon>Spermatophyta</taxon>
        <taxon>Magnoliopsida</taxon>
        <taxon>Liliopsida</taxon>
        <taxon>Poales</taxon>
        <taxon>Poaceae</taxon>
        <taxon>PACMAD clade</taxon>
        <taxon>Panicoideae</taxon>
        <taxon>Panicodae</taxon>
        <taxon>Paniceae</taxon>
        <taxon>Dichantheliinae</taxon>
        <taxon>Dichanthelium</taxon>
    </lineage>
</organism>
<dbReference type="PRINTS" id="PR00069">
    <property type="entry name" value="ALDKETRDTASE"/>
</dbReference>
<evidence type="ECO:0000259" key="4">
    <source>
        <dbReference type="Pfam" id="PF00248"/>
    </source>
</evidence>
<feature type="non-terminal residue" evidence="5">
    <location>
        <position position="625"/>
    </location>
</feature>
<evidence type="ECO:0000256" key="2">
    <source>
        <dbReference type="ARBA" id="ARBA00023002"/>
    </source>
</evidence>
<dbReference type="InterPro" id="IPR044497">
    <property type="entry name" value="AKR4A/B"/>
</dbReference>
<dbReference type="OrthoDB" id="416253at2759"/>
<dbReference type="Pfam" id="PF00248">
    <property type="entry name" value="Aldo_ket_red"/>
    <property type="match status" value="2"/>
</dbReference>
<dbReference type="SUPFAM" id="SSF51430">
    <property type="entry name" value="NAD(P)-linked oxidoreductase"/>
    <property type="match status" value="2"/>
</dbReference>
<dbReference type="PROSITE" id="PS00798">
    <property type="entry name" value="ALDOKETO_REDUCTASE_1"/>
    <property type="match status" value="1"/>
</dbReference>
<dbReference type="InterPro" id="IPR018170">
    <property type="entry name" value="Aldo/ket_reductase_CS"/>
</dbReference>
<dbReference type="STRING" id="888268.A0A1E5USE3"/>